<dbReference type="Proteomes" id="UP001056384">
    <property type="component" value="Chromosome 1"/>
</dbReference>
<dbReference type="EMBL" id="CP099418">
    <property type="protein sequence ID" value="USW48328.1"/>
    <property type="molecule type" value="Genomic_DNA"/>
</dbReference>
<evidence type="ECO:0000256" key="2">
    <source>
        <dbReference type="SAM" id="Phobius"/>
    </source>
</evidence>
<keyword evidence="2" id="KW-0812">Transmembrane</keyword>
<proteinExistence type="predicted"/>
<evidence type="ECO:0000256" key="1">
    <source>
        <dbReference type="SAM" id="MobiDB-lite"/>
    </source>
</evidence>
<protein>
    <submittedName>
        <fullName evidence="3">Uncharacterized protein</fullName>
    </submittedName>
</protein>
<gene>
    <name evidence="3" type="ORF">Slin15195_G016470</name>
</gene>
<dbReference type="OrthoDB" id="3649628at2759"/>
<feature type="region of interest" description="Disordered" evidence="1">
    <location>
        <begin position="75"/>
        <end position="104"/>
    </location>
</feature>
<evidence type="ECO:0000313" key="3">
    <source>
        <dbReference type="EMBL" id="USW48328.1"/>
    </source>
</evidence>
<sequence length="104" mass="11361">MATNKVRIYALTGAVAAITATGAWYGAGLNMRQEYSREKTKAYEATTEEKLAQLQAMRTQLVRTKEELQIKIDKLQGKELPPPSATANTAAGMEGTIKGRTRTT</sequence>
<keyword evidence="2" id="KW-0472">Membrane</keyword>
<name>A0A9Q9ALJ4_9PEZI</name>
<keyword evidence="4" id="KW-1185">Reference proteome</keyword>
<organism evidence="3 4">
    <name type="scientific">Septoria linicola</name>
    <dbReference type="NCBI Taxonomy" id="215465"/>
    <lineage>
        <taxon>Eukaryota</taxon>
        <taxon>Fungi</taxon>
        <taxon>Dikarya</taxon>
        <taxon>Ascomycota</taxon>
        <taxon>Pezizomycotina</taxon>
        <taxon>Dothideomycetes</taxon>
        <taxon>Dothideomycetidae</taxon>
        <taxon>Mycosphaerellales</taxon>
        <taxon>Mycosphaerellaceae</taxon>
        <taxon>Septoria</taxon>
    </lineage>
</organism>
<evidence type="ECO:0000313" key="4">
    <source>
        <dbReference type="Proteomes" id="UP001056384"/>
    </source>
</evidence>
<dbReference type="AlphaFoldDB" id="A0A9Q9ALJ4"/>
<feature type="transmembrane region" description="Helical" evidence="2">
    <location>
        <begin position="6"/>
        <end position="27"/>
    </location>
</feature>
<reference evidence="3" key="1">
    <citation type="submission" date="2022-06" db="EMBL/GenBank/DDBJ databases">
        <title>Complete genome sequences of two strains of the flax pathogen Septoria linicola.</title>
        <authorList>
            <person name="Lapalu N."/>
            <person name="Simon A."/>
            <person name="Demenou B."/>
            <person name="Paumier D."/>
            <person name="Guillot M.-P."/>
            <person name="Gout L."/>
            <person name="Valade R."/>
        </authorList>
    </citation>
    <scope>NUCLEOTIDE SEQUENCE</scope>
    <source>
        <strain evidence="3">SE15195</strain>
    </source>
</reference>
<accession>A0A9Q9ALJ4</accession>
<keyword evidence="2" id="KW-1133">Transmembrane helix</keyword>